<dbReference type="InterPro" id="IPR049874">
    <property type="entry name" value="ROK_cs"/>
</dbReference>
<sequence length="388" mass="40492">MKTPTGDQALIKRMNTAIVLESVLQGAPLSRADISALTGLNKATVSSLVQDLIDSGLVREIGTGQSSGGRKPVLLEFVAESGYAVGVDLGVNYVRGVLTDLRGNVAVERTAQLSKTSPDEVFGILRPFIQALVDEAPESAFGVVGIGVGVPGLVDRGGAVLYAPNLGWRDVPLQDALNRAFGIPVLIDNEANVGAIGERKFGSGRGIGSMIYVSVGMGIGTGLILQKELYKGAAGFSGELGHLSIEASGPPCRCGNRGCWELYASEQALLARASEAGIGEGTLDSLLALAEDGDEQARALFAGIGESLGVGIANIVNVFNPEAVVIGNTMSRARPWLEEAMSRTTEARALNFHLRGIRLLFAELGDRSAVMGAAETAIAAFFKRLRSA</sequence>
<feature type="domain" description="HTH marR-type" evidence="4">
    <location>
        <begin position="17"/>
        <end position="59"/>
    </location>
</feature>
<dbReference type="SUPFAM" id="SSF46785">
    <property type="entry name" value="Winged helix' DNA-binding domain"/>
    <property type="match status" value="1"/>
</dbReference>
<accession>A0ABT6TNL0</accession>
<gene>
    <name evidence="5" type="ORF">KB449_25405</name>
</gene>
<dbReference type="PROSITE" id="PS01125">
    <property type="entry name" value="ROK"/>
    <property type="match status" value="1"/>
</dbReference>
<keyword evidence="6" id="KW-1185">Reference proteome</keyword>
<dbReference type="Gene3D" id="1.10.10.10">
    <property type="entry name" value="Winged helix-like DNA-binding domain superfamily/Winged helix DNA-binding domain"/>
    <property type="match status" value="1"/>
</dbReference>
<dbReference type="InterPro" id="IPR043129">
    <property type="entry name" value="ATPase_NBD"/>
</dbReference>
<evidence type="ECO:0000259" key="4">
    <source>
        <dbReference type="Pfam" id="PF12802"/>
    </source>
</evidence>
<protein>
    <submittedName>
        <fullName evidence="5">ROK family transcriptional regulator</fullName>
    </submittedName>
</protein>
<keyword evidence="3" id="KW-0859">Xylose metabolism</keyword>
<name>A0ABT6TNL0_9BACL</name>
<comment type="caution">
    <text evidence="5">The sequence shown here is derived from an EMBL/GenBank/DDBJ whole genome shotgun (WGS) entry which is preliminary data.</text>
</comment>
<organism evidence="5 6">
    <name type="scientific">Cohnella hashimotonis</name>
    <dbReference type="NCBI Taxonomy" id="2826895"/>
    <lineage>
        <taxon>Bacteria</taxon>
        <taxon>Bacillati</taxon>
        <taxon>Bacillota</taxon>
        <taxon>Bacilli</taxon>
        <taxon>Bacillales</taxon>
        <taxon>Paenibacillaceae</taxon>
        <taxon>Cohnella</taxon>
    </lineage>
</organism>
<evidence type="ECO:0000256" key="3">
    <source>
        <dbReference type="ARBA" id="ARBA00022629"/>
    </source>
</evidence>
<dbReference type="PANTHER" id="PTHR18964">
    <property type="entry name" value="ROK (REPRESSOR, ORF, KINASE) FAMILY"/>
    <property type="match status" value="1"/>
</dbReference>
<reference evidence="5" key="1">
    <citation type="submission" date="2023-04" db="EMBL/GenBank/DDBJ databases">
        <title>Comparative genomic analysis of Cohnella hashimotonis sp. nov., isolated from the International Space Station.</title>
        <authorList>
            <person name="Venkateswaran K."/>
            <person name="Simpson A."/>
        </authorList>
    </citation>
    <scope>NUCLEOTIDE SEQUENCE</scope>
    <source>
        <strain evidence="5">F6_2S_P_1</strain>
    </source>
</reference>
<dbReference type="Pfam" id="PF00480">
    <property type="entry name" value="ROK"/>
    <property type="match status" value="1"/>
</dbReference>
<dbReference type="InterPro" id="IPR000835">
    <property type="entry name" value="HTH_MarR-typ"/>
</dbReference>
<evidence type="ECO:0000313" key="5">
    <source>
        <dbReference type="EMBL" id="MDI4648314.1"/>
    </source>
</evidence>
<comment type="similarity">
    <text evidence="2">Belongs to the ROK (NagC/XylR) family.</text>
</comment>
<dbReference type="Proteomes" id="UP001161691">
    <property type="component" value="Unassembled WGS sequence"/>
</dbReference>
<evidence type="ECO:0000256" key="1">
    <source>
        <dbReference type="ARBA" id="ARBA00002486"/>
    </source>
</evidence>
<dbReference type="InterPro" id="IPR000600">
    <property type="entry name" value="ROK"/>
</dbReference>
<dbReference type="RefSeq" id="WP_282911038.1">
    <property type="nucleotide sequence ID" value="NZ_JAGRPV010000001.1"/>
</dbReference>
<dbReference type="InterPro" id="IPR036390">
    <property type="entry name" value="WH_DNA-bd_sf"/>
</dbReference>
<evidence type="ECO:0000313" key="6">
    <source>
        <dbReference type="Proteomes" id="UP001161691"/>
    </source>
</evidence>
<dbReference type="Gene3D" id="3.30.420.40">
    <property type="match status" value="2"/>
</dbReference>
<evidence type="ECO:0000256" key="2">
    <source>
        <dbReference type="ARBA" id="ARBA00006479"/>
    </source>
</evidence>
<proteinExistence type="inferred from homology"/>
<dbReference type="InterPro" id="IPR036388">
    <property type="entry name" value="WH-like_DNA-bd_sf"/>
</dbReference>
<dbReference type="EMBL" id="JAGRPV010000001">
    <property type="protein sequence ID" value="MDI4648314.1"/>
    <property type="molecule type" value="Genomic_DNA"/>
</dbReference>
<comment type="function">
    <text evidence="1">Transcriptional repressor of xylose-utilizing enzymes.</text>
</comment>
<dbReference type="PANTHER" id="PTHR18964:SF149">
    <property type="entry name" value="BIFUNCTIONAL UDP-N-ACETYLGLUCOSAMINE 2-EPIMERASE_N-ACETYLMANNOSAMINE KINASE"/>
    <property type="match status" value="1"/>
</dbReference>
<dbReference type="CDD" id="cd24076">
    <property type="entry name" value="ASKHA_ATPase_ROK_BsXylR-like"/>
    <property type="match status" value="1"/>
</dbReference>
<keyword evidence="3" id="KW-0119">Carbohydrate metabolism</keyword>
<dbReference type="SUPFAM" id="SSF53067">
    <property type="entry name" value="Actin-like ATPase domain"/>
    <property type="match status" value="1"/>
</dbReference>
<dbReference type="Pfam" id="PF12802">
    <property type="entry name" value="MarR_2"/>
    <property type="match status" value="1"/>
</dbReference>